<accession>L8BSP2</accession>
<evidence type="ECO:0000313" key="1">
    <source>
        <dbReference type="EMBL" id="CCM07286.1"/>
    </source>
</evidence>
<reference evidence="1" key="2">
    <citation type="submission" date="2013-01" db="EMBL/GenBank/DDBJ databases">
        <title>Three infectious Banana streak virus species laying in wait in the banana genome of a wild diploid Musa balbisiana.</title>
        <authorList>
            <person name="Iskra-Caruana M.L."/>
            <person name="Bocs S."/>
            <person name="Droc G."/>
            <person name="Baurens F.C."/>
            <person name="Chabannes M."/>
        </authorList>
    </citation>
    <scope>NUCLEOTIDE SEQUENCE</scope>
</reference>
<gene>
    <name evidence="1" type="ORF">BN340_102</name>
</gene>
<organism evidence="1">
    <name type="scientific">Musa balbisiana</name>
    <name type="common">Banana</name>
    <dbReference type="NCBI Taxonomy" id="52838"/>
    <lineage>
        <taxon>Eukaryota</taxon>
        <taxon>Viridiplantae</taxon>
        <taxon>Streptophyta</taxon>
        <taxon>Embryophyta</taxon>
        <taxon>Tracheophyta</taxon>
        <taxon>Spermatophyta</taxon>
        <taxon>Magnoliopsida</taxon>
        <taxon>Liliopsida</taxon>
        <taxon>Zingiberales</taxon>
        <taxon>Musaceae</taxon>
        <taxon>Musa</taxon>
    </lineage>
</organism>
<protein>
    <submittedName>
        <fullName evidence="1">Uncharacterized protein</fullName>
    </submittedName>
</protein>
<dbReference type="EMBL" id="HE983625">
    <property type="protein sequence ID" value="CCM07286.1"/>
    <property type="molecule type" value="Genomic_DNA"/>
</dbReference>
<sequence>MVSKLLEGKGLDIFCYQLDQLGVDTYMDGGCSTAICKGHPSSWLMSIVLEFHATWHVAAVRAQA</sequence>
<proteinExistence type="predicted"/>
<name>L8BSP2_MUSBA</name>
<dbReference type="AlphaFoldDB" id="L8BSP2"/>
<reference evidence="1" key="1">
    <citation type="submission" date="2012-08" db="EMBL/GenBank/DDBJ databases">
        <authorList>
            <person name="BAURENS F."/>
        </authorList>
    </citation>
    <scope>NUCLEOTIDE SEQUENCE</scope>
</reference>